<dbReference type="RefSeq" id="WP_075698858.1">
    <property type="nucleotide sequence ID" value="NZ_CP074126.1"/>
</dbReference>
<keyword evidence="2" id="KW-1185">Reference proteome</keyword>
<reference evidence="1 2" key="1">
    <citation type="journal article" date="2021" name="Angew. Chem. Int. Ed. Engl.">
        <title>A novel family of nonribosomal peptides modulate collective behavior in Pseudovibrio bacteria isolated from marine sponges.</title>
        <authorList>
            <person name="Ioca L.P."/>
            <person name="Dai Y."/>
            <person name="Kunakom S."/>
            <person name="Diaz-Espinosa J."/>
            <person name="Krunic A."/>
            <person name="Crnkovic C.M."/>
            <person name="Orjala J."/>
            <person name="Sanchez L.M."/>
            <person name="Ferreira A.G."/>
            <person name="Berlinck R.G.S."/>
            <person name="Eustaquio A.S."/>
        </authorList>
    </citation>
    <scope>NUCLEOTIDE SEQUENCE [LARGE SCALE GENOMIC DNA]</scope>
    <source>
        <strain evidence="1 2">Ab134</strain>
    </source>
</reference>
<organism evidence="1 2">
    <name type="scientific">Pseudovibrio brasiliensis</name>
    <dbReference type="NCBI Taxonomy" id="1898042"/>
    <lineage>
        <taxon>Bacteria</taxon>
        <taxon>Pseudomonadati</taxon>
        <taxon>Pseudomonadota</taxon>
        <taxon>Alphaproteobacteria</taxon>
        <taxon>Hyphomicrobiales</taxon>
        <taxon>Stappiaceae</taxon>
        <taxon>Pseudovibrio</taxon>
    </lineage>
</organism>
<dbReference type="Proteomes" id="UP000680706">
    <property type="component" value="Chromosome"/>
</dbReference>
<evidence type="ECO:0000313" key="1">
    <source>
        <dbReference type="EMBL" id="QUS54510.1"/>
    </source>
</evidence>
<name>A0ABX8AI85_9HYPH</name>
<gene>
    <name evidence="1" type="ORF">KGB56_14030</name>
</gene>
<protein>
    <submittedName>
        <fullName evidence="1">Uncharacterized protein</fullName>
    </submittedName>
</protein>
<proteinExistence type="predicted"/>
<dbReference type="EMBL" id="CP074126">
    <property type="protein sequence ID" value="QUS54510.1"/>
    <property type="molecule type" value="Genomic_DNA"/>
</dbReference>
<accession>A0ABX8AI85</accession>
<evidence type="ECO:0000313" key="2">
    <source>
        <dbReference type="Proteomes" id="UP000680706"/>
    </source>
</evidence>
<sequence length="117" mass="13415">MRPEITVLYTGDNEELYALYAVGHLQLGDLQIMHEFCRVALIHLKPGDEHPALWPHGLCVTIEHAFLEPCKTEPDAFYWRHTRSTDEAIPVTGFAANDELLAFAREHEDMLEREQGD</sequence>